<feature type="repeat" description="NHL" evidence="4">
    <location>
        <begin position="126"/>
        <end position="164"/>
    </location>
</feature>
<gene>
    <name evidence="6" type="ORF">Fcan01_10634</name>
</gene>
<dbReference type="PANTHER" id="PTHR10680:SF14">
    <property type="entry name" value="PEPTIDYL-GLYCINE ALPHA-AMIDATING MONOOXYGENASE"/>
    <property type="match status" value="1"/>
</dbReference>
<dbReference type="PANTHER" id="PTHR10680">
    <property type="entry name" value="PEPTIDYL-GLYCINE ALPHA-AMIDATING MONOOXYGENASE"/>
    <property type="match status" value="1"/>
</dbReference>
<dbReference type="Gene3D" id="2.120.10.30">
    <property type="entry name" value="TolB, C-terminal domain"/>
    <property type="match status" value="1"/>
</dbReference>
<dbReference type="InterPro" id="IPR011042">
    <property type="entry name" value="6-blade_b-propeller_TolB-like"/>
</dbReference>
<evidence type="ECO:0000313" key="7">
    <source>
        <dbReference type="Proteomes" id="UP000198287"/>
    </source>
</evidence>
<accession>A0A226E9Q9</accession>
<evidence type="ECO:0000256" key="5">
    <source>
        <dbReference type="SAM" id="SignalP"/>
    </source>
</evidence>
<feature type="chain" id="PRO_5012759354" evidence="5">
    <location>
        <begin position="22"/>
        <end position="355"/>
    </location>
</feature>
<evidence type="ECO:0000256" key="2">
    <source>
        <dbReference type="ARBA" id="ARBA00022737"/>
    </source>
</evidence>
<dbReference type="SUPFAM" id="SSF101898">
    <property type="entry name" value="NHL repeat"/>
    <property type="match status" value="1"/>
</dbReference>
<evidence type="ECO:0000256" key="4">
    <source>
        <dbReference type="PROSITE-ProRule" id="PRU00504"/>
    </source>
</evidence>
<evidence type="ECO:0000256" key="1">
    <source>
        <dbReference type="ARBA" id="ARBA00022729"/>
    </source>
</evidence>
<keyword evidence="3" id="KW-0325">Glycoprotein</keyword>
<dbReference type="AlphaFoldDB" id="A0A226E9Q9"/>
<name>A0A226E9Q9_FOLCA</name>
<dbReference type="GO" id="GO:0005576">
    <property type="term" value="C:extracellular region"/>
    <property type="evidence" value="ECO:0007669"/>
    <property type="project" value="TreeGrafter"/>
</dbReference>
<feature type="signal peptide" evidence="5">
    <location>
        <begin position="1"/>
        <end position="21"/>
    </location>
</feature>
<dbReference type="Proteomes" id="UP000198287">
    <property type="component" value="Unassembled WGS sequence"/>
</dbReference>
<keyword evidence="6" id="KW-0503">Monooxygenase</keyword>
<organism evidence="6 7">
    <name type="scientific">Folsomia candida</name>
    <name type="common">Springtail</name>
    <dbReference type="NCBI Taxonomy" id="158441"/>
    <lineage>
        <taxon>Eukaryota</taxon>
        <taxon>Metazoa</taxon>
        <taxon>Ecdysozoa</taxon>
        <taxon>Arthropoda</taxon>
        <taxon>Hexapoda</taxon>
        <taxon>Collembola</taxon>
        <taxon>Entomobryomorpha</taxon>
        <taxon>Isotomoidea</taxon>
        <taxon>Isotomidae</taxon>
        <taxon>Proisotominae</taxon>
        <taxon>Folsomia</taxon>
    </lineage>
</organism>
<dbReference type="InterPro" id="IPR001258">
    <property type="entry name" value="NHL_repeat"/>
</dbReference>
<evidence type="ECO:0000256" key="3">
    <source>
        <dbReference type="ARBA" id="ARBA00023180"/>
    </source>
</evidence>
<keyword evidence="6" id="KW-0560">Oxidoreductase</keyword>
<reference evidence="6 7" key="1">
    <citation type="submission" date="2015-12" db="EMBL/GenBank/DDBJ databases">
        <title>The genome of Folsomia candida.</title>
        <authorList>
            <person name="Faddeeva A."/>
            <person name="Derks M.F."/>
            <person name="Anvar Y."/>
            <person name="Smit S."/>
            <person name="Van Straalen N."/>
            <person name="Roelofs D."/>
        </authorList>
    </citation>
    <scope>NUCLEOTIDE SEQUENCE [LARGE SCALE GENOMIC DNA]</scope>
    <source>
        <strain evidence="6 7">VU population</strain>
        <tissue evidence="6">Whole body</tissue>
    </source>
</reference>
<keyword evidence="1 5" id="KW-0732">Signal</keyword>
<keyword evidence="2" id="KW-0677">Repeat</keyword>
<protein>
    <submittedName>
        <fullName evidence="6">Peptidyl-glycine alpha-amidating monooxygenase A</fullName>
    </submittedName>
</protein>
<sequence>METYLNFLLLVVSICTRSVASFELDPTWPDTAVKEMKVYGTGIVLNSEGNLIVIHRSGIMQPGAPVNQTIQEDVVLVVDSVTGKILQTWGKNLFHWPHGIAFKYDPITKVWNDSAILTIGERFISGSDTTHFCTPSDIALVPGSGDFYVADGYCNSRIVTFDKNGNYLFEFSAGSADTPNPIPFNITHSVALAPSSNSTEYLVFVADRDNSRVQVFNPTGSFLYELNSQQFGAAGMPMMFAVTHAPHAGDKFGRIYVTYGLNQNANFAEVDIINGENSKVGKSYAIVPDGEIGDWYEAAHDIAVAKDGNTVFVAVSRADRLILRKYKRNMGGGSGRRMGGSVLILLLTFVLVKWN</sequence>
<dbReference type="EMBL" id="LNIX01000005">
    <property type="protein sequence ID" value="OXA54295.1"/>
    <property type="molecule type" value="Genomic_DNA"/>
</dbReference>
<comment type="caution">
    <text evidence="6">The sequence shown here is derived from an EMBL/GenBank/DDBJ whole genome shotgun (WGS) entry which is preliminary data.</text>
</comment>
<proteinExistence type="predicted"/>
<keyword evidence="7" id="KW-1185">Reference proteome</keyword>
<dbReference type="Pfam" id="PF01436">
    <property type="entry name" value="NHL"/>
    <property type="match status" value="1"/>
</dbReference>
<dbReference type="PROSITE" id="PS51125">
    <property type="entry name" value="NHL"/>
    <property type="match status" value="1"/>
</dbReference>
<evidence type="ECO:0000313" key="6">
    <source>
        <dbReference type="EMBL" id="OXA54295.1"/>
    </source>
</evidence>
<dbReference type="OrthoDB" id="10018185at2759"/>
<dbReference type="GO" id="GO:0004497">
    <property type="term" value="F:monooxygenase activity"/>
    <property type="evidence" value="ECO:0007669"/>
    <property type="project" value="UniProtKB-KW"/>
</dbReference>